<dbReference type="RefSeq" id="WP_105351362.1">
    <property type="nucleotide sequence ID" value="NZ_PUIB01000004.1"/>
</dbReference>
<dbReference type="OrthoDB" id="234983at2"/>
<dbReference type="Pfam" id="PF25954">
    <property type="entry name" value="Beta-barrel_RND_2"/>
    <property type="match status" value="1"/>
</dbReference>
<name>A0A2S8GC02_9BACT</name>
<proteinExistence type="inferred from homology"/>
<evidence type="ECO:0000256" key="3">
    <source>
        <dbReference type="SAM" id="MobiDB-lite"/>
    </source>
</evidence>
<dbReference type="Gene3D" id="1.10.287.470">
    <property type="entry name" value="Helix hairpin bin"/>
    <property type="match status" value="1"/>
</dbReference>
<feature type="transmembrane region" description="Helical" evidence="4">
    <location>
        <begin position="33"/>
        <end position="52"/>
    </location>
</feature>
<dbReference type="InterPro" id="IPR006143">
    <property type="entry name" value="RND_pump_MFP"/>
</dbReference>
<protein>
    <submittedName>
        <fullName evidence="6">Hemolysin D</fullName>
    </submittedName>
</protein>
<dbReference type="EMBL" id="PUIB01000004">
    <property type="protein sequence ID" value="PQO41953.1"/>
    <property type="molecule type" value="Genomic_DNA"/>
</dbReference>
<evidence type="ECO:0000256" key="1">
    <source>
        <dbReference type="ARBA" id="ARBA00009477"/>
    </source>
</evidence>
<accession>A0A2S8GC02</accession>
<dbReference type="NCBIfam" id="TIGR01730">
    <property type="entry name" value="RND_mfp"/>
    <property type="match status" value="1"/>
</dbReference>
<feature type="region of interest" description="Disordered" evidence="3">
    <location>
        <begin position="511"/>
        <end position="531"/>
    </location>
</feature>
<dbReference type="Proteomes" id="UP000239388">
    <property type="component" value="Unassembled WGS sequence"/>
</dbReference>
<dbReference type="AlphaFoldDB" id="A0A2S8GC02"/>
<feature type="domain" description="CusB-like beta-barrel" evidence="5">
    <location>
        <begin position="359"/>
        <end position="423"/>
    </location>
</feature>
<keyword evidence="4" id="KW-0812">Transmembrane</keyword>
<sequence length="531" mass="58120">MSNPPVDLRQLAIERSSSEQPKVYPRQQLLTRYLLPGLLAGGFLSLVMWASWEMIFPPTPVTVVSVISSTADVQHEGTTLFQAAGWIEPRPTLVRVAALAPGVVESLLVVEDQVVKSGEPIARLVKEDSQLAYRKALAELELRKAEVQEANAVLHAATVRLANPVHLESALGEAEAEVAKLDTQLNSLPFEIRRAEAMHQAASESHEGKMRAGAAVPGISIVKAKYERDSALAHLEDLKGKLSSLQKEQTALTQRRDALQTQLNLLIDETRAKQEAEAQIAAAKSRVSQAEIAVAEAKLKLDRMTIFSPIDGRVFRLIAQPGTSLSPGIGQMPGYDASTVVTMYDPKQLQVRVDIRFEDIPKVTLGQPVEINNPAMASPMTGRVLFISSEADIQKNTLQVKVEIPDPQSFFKPEMLVDVKFLAPKVSASQREPSEELKLFVPQHLVHRSASETFVWIADRSDAVARRVPVEASHAHANGLVEVTRGLTLTSRVIASGIEQLSDGDRIRVIGGSPTSNFDQTRRLDSPQENQ</sequence>
<evidence type="ECO:0000256" key="4">
    <source>
        <dbReference type="SAM" id="Phobius"/>
    </source>
</evidence>
<dbReference type="GO" id="GO:1990281">
    <property type="term" value="C:efflux pump complex"/>
    <property type="evidence" value="ECO:0007669"/>
    <property type="project" value="TreeGrafter"/>
</dbReference>
<dbReference type="Gene3D" id="2.40.30.170">
    <property type="match status" value="1"/>
</dbReference>
<dbReference type="Gene3D" id="2.40.50.100">
    <property type="match status" value="1"/>
</dbReference>
<comment type="caution">
    <text evidence="6">The sequence shown here is derived from an EMBL/GenBank/DDBJ whole genome shotgun (WGS) entry which is preliminary data.</text>
</comment>
<dbReference type="InterPro" id="IPR058792">
    <property type="entry name" value="Beta-barrel_RND_2"/>
</dbReference>
<comment type="similarity">
    <text evidence="1">Belongs to the membrane fusion protein (MFP) (TC 8.A.1) family.</text>
</comment>
<dbReference type="PANTHER" id="PTHR30469">
    <property type="entry name" value="MULTIDRUG RESISTANCE PROTEIN MDTA"/>
    <property type="match status" value="1"/>
</dbReference>
<evidence type="ECO:0000259" key="5">
    <source>
        <dbReference type="Pfam" id="PF25954"/>
    </source>
</evidence>
<evidence type="ECO:0000313" key="7">
    <source>
        <dbReference type="Proteomes" id="UP000239388"/>
    </source>
</evidence>
<feature type="coiled-coil region" evidence="2">
    <location>
        <begin position="228"/>
        <end position="300"/>
    </location>
</feature>
<keyword evidence="4" id="KW-1133">Transmembrane helix</keyword>
<organism evidence="6 7">
    <name type="scientific">Blastopirellula marina</name>
    <dbReference type="NCBI Taxonomy" id="124"/>
    <lineage>
        <taxon>Bacteria</taxon>
        <taxon>Pseudomonadati</taxon>
        <taxon>Planctomycetota</taxon>
        <taxon>Planctomycetia</taxon>
        <taxon>Pirellulales</taxon>
        <taxon>Pirellulaceae</taxon>
        <taxon>Blastopirellula</taxon>
    </lineage>
</organism>
<reference evidence="6 7" key="1">
    <citation type="submission" date="2018-02" db="EMBL/GenBank/DDBJ databases">
        <title>Comparative genomes isolates from brazilian mangrove.</title>
        <authorList>
            <person name="Araujo J.E."/>
            <person name="Taketani R.G."/>
            <person name="Silva M.C.P."/>
            <person name="Loureco M.V."/>
            <person name="Andreote F.D."/>
        </authorList>
    </citation>
    <scope>NUCLEOTIDE SEQUENCE [LARGE SCALE GENOMIC DNA]</scope>
    <source>
        <strain evidence="6 7">NAP PRIS-MGV</strain>
    </source>
</reference>
<dbReference type="GO" id="GO:0015562">
    <property type="term" value="F:efflux transmembrane transporter activity"/>
    <property type="evidence" value="ECO:0007669"/>
    <property type="project" value="TreeGrafter"/>
</dbReference>
<evidence type="ECO:0000313" key="6">
    <source>
        <dbReference type="EMBL" id="PQO41953.1"/>
    </source>
</evidence>
<evidence type="ECO:0000256" key="2">
    <source>
        <dbReference type="SAM" id="Coils"/>
    </source>
</evidence>
<dbReference type="PANTHER" id="PTHR30469:SF15">
    <property type="entry name" value="HLYD FAMILY OF SECRETION PROTEINS"/>
    <property type="match status" value="1"/>
</dbReference>
<feature type="compositionally biased region" description="Basic and acidic residues" evidence="3">
    <location>
        <begin position="520"/>
        <end position="531"/>
    </location>
</feature>
<dbReference type="Gene3D" id="2.40.420.20">
    <property type="match status" value="1"/>
</dbReference>
<keyword evidence="4" id="KW-0472">Membrane</keyword>
<dbReference type="SUPFAM" id="SSF111369">
    <property type="entry name" value="HlyD-like secretion proteins"/>
    <property type="match status" value="1"/>
</dbReference>
<keyword evidence="2" id="KW-0175">Coiled coil</keyword>
<gene>
    <name evidence="6" type="ORF">C5Y98_02660</name>
</gene>